<evidence type="ECO:0000313" key="1">
    <source>
        <dbReference type="EMBL" id="GGL47391.1"/>
    </source>
</evidence>
<comment type="caution">
    <text evidence="1">The sequence shown here is derived from an EMBL/GenBank/DDBJ whole genome shotgun (WGS) entry which is preliminary data.</text>
</comment>
<sequence length="182" mass="19336">MVGNCINAIRTAYQASRLFRVLGLATAAAGAVGTIKAFDGVPDLGSTLTSLGAIIAMKVLIDDGAPGPGDAVPEIAPNKDVTDEMARMLAEGINPGEDCSEIAEKLKKTAGEVGEILKVEPAPGQELTVEEYGIPEEFLYHEVYTDGKYVYDPRHSPEPIPIEQWRRTMLGDNPGATIEPVG</sequence>
<protein>
    <submittedName>
        <fullName evidence="1">Uncharacterized protein</fullName>
    </submittedName>
</protein>
<gene>
    <name evidence="1" type="ORF">GCM10011588_72850</name>
</gene>
<dbReference type="AlphaFoldDB" id="A0A917W0T4"/>
<accession>A0A917W0T4</accession>
<proteinExistence type="predicted"/>
<dbReference type="EMBL" id="BMMH01000054">
    <property type="protein sequence ID" value="GGL47391.1"/>
    <property type="molecule type" value="Genomic_DNA"/>
</dbReference>
<keyword evidence="2" id="KW-1185">Reference proteome</keyword>
<reference evidence="1" key="2">
    <citation type="submission" date="2020-09" db="EMBL/GenBank/DDBJ databases">
        <authorList>
            <person name="Sun Q."/>
            <person name="Zhou Y."/>
        </authorList>
    </citation>
    <scope>NUCLEOTIDE SEQUENCE</scope>
    <source>
        <strain evidence="1">CGMCC 4.3508</strain>
    </source>
</reference>
<organism evidence="1 2">
    <name type="scientific">Nocardia jinanensis</name>
    <dbReference type="NCBI Taxonomy" id="382504"/>
    <lineage>
        <taxon>Bacteria</taxon>
        <taxon>Bacillati</taxon>
        <taxon>Actinomycetota</taxon>
        <taxon>Actinomycetes</taxon>
        <taxon>Mycobacteriales</taxon>
        <taxon>Nocardiaceae</taxon>
        <taxon>Nocardia</taxon>
    </lineage>
</organism>
<name>A0A917W0T4_9NOCA</name>
<reference evidence="1" key="1">
    <citation type="journal article" date="2014" name="Int. J. Syst. Evol. Microbiol.">
        <title>Complete genome sequence of Corynebacterium casei LMG S-19264T (=DSM 44701T), isolated from a smear-ripened cheese.</title>
        <authorList>
            <consortium name="US DOE Joint Genome Institute (JGI-PGF)"/>
            <person name="Walter F."/>
            <person name="Albersmeier A."/>
            <person name="Kalinowski J."/>
            <person name="Ruckert C."/>
        </authorList>
    </citation>
    <scope>NUCLEOTIDE SEQUENCE</scope>
    <source>
        <strain evidence="1">CGMCC 4.3508</strain>
    </source>
</reference>
<evidence type="ECO:0000313" key="2">
    <source>
        <dbReference type="Proteomes" id="UP000638263"/>
    </source>
</evidence>
<dbReference type="Proteomes" id="UP000638263">
    <property type="component" value="Unassembled WGS sequence"/>
</dbReference>